<dbReference type="Pfam" id="PF00561">
    <property type="entry name" value="Abhydrolase_1"/>
    <property type="match status" value="1"/>
</dbReference>
<dbReference type="InterPro" id="IPR029058">
    <property type="entry name" value="AB_hydrolase_fold"/>
</dbReference>
<feature type="domain" description="AB hydrolase-1" evidence="1">
    <location>
        <begin position="27"/>
        <end position="251"/>
    </location>
</feature>
<dbReference type="Gene3D" id="3.40.50.1820">
    <property type="entry name" value="alpha/beta hydrolase"/>
    <property type="match status" value="1"/>
</dbReference>
<dbReference type="PANTHER" id="PTHR43798:SF33">
    <property type="entry name" value="HYDROLASE, PUTATIVE (AFU_ORTHOLOGUE AFUA_2G14860)-RELATED"/>
    <property type="match status" value="1"/>
</dbReference>
<gene>
    <name evidence="2" type="ORF">UFOPK2334_00443</name>
    <name evidence="3" type="ORF">UFOPK2870_01359</name>
</gene>
<evidence type="ECO:0000313" key="2">
    <source>
        <dbReference type="EMBL" id="CAB4669543.1"/>
    </source>
</evidence>
<accession>A0A6J6VJX9</accession>
<dbReference type="EMBL" id="CAEZZL010000156">
    <property type="protein sequence ID" value="CAB4771924.1"/>
    <property type="molecule type" value="Genomic_DNA"/>
</dbReference>
<dbReference type="InterPro" id="IPR050266">
    <property type="entry name" value="AB_hydrolase_sf"/>
</dbReference>
<evidence type="ECO:0000259" key="1">
    <source>
        <dbReference type="Pfam" id="PF00561"/>
    </source>
</evidence>
<proteinExistence type="predicted"/>
<dbReference type="InterPro" id="IPR000073">
    <property type="entry name" value="AB_hydrolase_1"/>
</dbReference>
<dbReference type="EMBL" id="CAEZXA010000024">
    <property type="protein sequence ID" value="CAB4669543.1"/>
    <property type="molecule type" value="Genomic_DNA"/>
</dbReference>
<reference evidence="3" key="1">
    <citation type="submission" date="2020-05" db="EMBL/GenBank/DDBJ databases">
        <authorList>
            <person name="Chiriac C."/>
            <person name="Salcher M."/>
            <person name="Ghai R."/>
            <person name="Kavagutti S V."/>
        </authorList>
    </citation>
    <scope>NUCLEOTIDE SEQUENCE</scope>
</reference>
<organism evidence="3">
    <name type="scientific">freshwater metagenome</name>
    <dbReference type="NCBI Taxonomy" id="449393"/>
    <lineage>
        <taxon>unclassified sequences</taxon>
        <taxon>metagenomes</taxon>
        <taxon>ecological metagenomes</taxon>
    </lineage>
</organism>
<protein>
    <submittedName>
        <fullName evidence="3">Unannotated protein</fullName>
    </submittedName>
</protein>
<evidence type="ECO:0000313" key="3">
    <source>
        <dbReference type="EMBL" id="CAB4771924.1"/>
    </source>
</evidence>
<name>A0A6J6VJX9_9ZZZZ</name>
<dbReference type="GO" id="GO:0016020">
    <property type="term" value="C:membrane"/>
    <property type="evidence" value="ECO:0007669"/>
    <property type="project" value="TreeGrafter"/>
</dbReference>
<dbReference type="SUPFAM" id="SSF53474">
    <property type="entry name" value="alpha/beta-Hydrolases"/>
    <property type="match status" value="1"/>
</dbReference>
<sequence length="283" mass="31337">MPPGHSLTLPGRGTTFYRELAGPVGAPTLVLLHGWTATADLNFYMCYEELGKHFRVIAIDHRGHGRGIRSSQTFRLSDCADDVAALMDQLDIATFIPVGYSMGGTIAQLMWKRHEHRVRGLVLAATAGHWVTSRKEQFMFALLTGIGGLARITPPSVQQAISDRMYLSRKTMTWEPWAAQQIASHDWRSILEAGSALGHFDSRKWLPDIDVPTSVVMTTEDQVVAPRRQRLLGSLIPHARIFEIDGNHDAVYARSSEFVPLLVNACLAVHHDALNRPGILGDV</sequence>
<dbReference type="PANTHER" id="PTHR43798">
    <property type="entry name" value="MONOACYLGLYCEROL LIPASE"/>
    <property type="match status" value="1"/>
</dbReference>
<dbReference type="AlphaFoldDB" id="A0A6J6VJX9"/>